<dbReference type="GO" id="GO:0046872">
    <property type="term" value="F:metal ion binding"/>
    <property type="evidence" value="ECO:0007669"/>
    <property type="project" value="UniProtKB-KW"/>
</dbReference>
<dbReference type="GeneID" id="71990319"/>
<sequence length="577" mass="65584">MPPCPPSSLVLSCYSLTTIPFRRGRMSARSDSFQDSSSKVSKKATLKAQARMALEEEHERTDGELKSNWPKAVDLYGSNLPCRLEGEVGDLVVLGKIPKEIDGTFYRMMVDPWCPPVEGNIPLDGDGNISAFRFHDGRVDMKTKYVETERYKLERRAGKALFGLYRNPWTHHPCVRAAIDSTANTNLVYWANHLLAMKESALPYSVDPQTLETRTYDPFGQIKAKTFTAHPKYDPYTDELIVHGYEAKGMATNDIVSYGIDRTGKCKNELWFKQPWINPGAIHDCAITKNWLILFIWPFEADVERMKKGGHHWAWNYDRGHTMIVAPRYPDNPPAPGWKKGETRHYTWKNCMAIHTAGAWEDASNPSLLYIESSRVHDNAFPFFPSDDGRLPAADAKADFVRWCIDTSTPAGTYISDPEVILDIPAEFPRIDERFMTQKYNLLWLNVFINPDGHKNIYHGLNGLAMHNHSTGKTQYHYAGDDSMCQEPIFVPRSEDAEEGDGYVMALIERVKANRCDVVVIDTREFEKAVAIVQLPFHMKAQVHGNWVSAKELGGYRSLVREVGEFEMRREGALEPL</sequence>
<accession>A0A9Q8US39</accession>
<dbReference type="PANTHER" id="PTHR10543:SF89">
    <property type="entry name" value="CAROTENOID 9,10(9',10')-CLEAVAGE DIOXYGENASE 1"/>
    <property type="match status" value="1"/>
</dbReference>
<dbReference type="InterPro" id="IPR004294">
    <property type="entry name" value="Carotenoid_Oase"/>
</dbReference>
<evidence type="ECO:0000256" key="4">
    <source>
        <dbReference type="ARBA" id="ARBA00023004"/>
    </source>
</evidence>
<keyword evidence="7" id="KW-1185">Reference proteome</keyword>
<dbReference type="GO" id="GO:0010436">
    <property type="term" value="F:carotenoid dioxygenase activity"/>
    <property type="evidence" value="ECO:0007669"/>
    <property type="project" value="TreeGrafter"/>
</dbReference>
<dbReference type="RefSeq" id="XP_047764733.1">
    <property type="nucleotide sequence ID" value="XM_047909589.1"/>
</dbReference>
<keyword evidence="2 5" id="KW-0479">Metal-binding</keyword>
<evidence type="ECO:0000256" key="2">
    <source>
        <dbReference type="ARBA" id="ARBA00022723"/>
    </source>
</evidence>
<dbReference type="AlphaFoldDB" id="A0A9Q8US39"/>
<dbReference type="PANTHER" id="PTHR10543">
    <property type="entry name" value="BETA-CAROTENE DIOXYGENASE"/>
    <property type="match status" value="1"/>
</dbReference>
<evidence type="ECO:0000256" key="5">
    <source>
        <dbReference type="PIRSR" id="PIRSR604294-1"/>
    </source>
</evidence>
<gene>
    <name evidence="6" type="ORF">CLAFUR5_10441</name>
</gene>
<reference evidence="6" key="1">
    <citation type="submission" date="2021-12" db="EMBL/GenBank/DDBJ databases">
        <authorList>
            <person name="Zaccaron A."/>
            <person name="Stergiopoulos I."/>
        </authorList>
    </citation>
    <scope>NUCLEOTIDE SEQUENCE</scope>
    <source>
        <strain evidence="6">Race5_Kim</strain>
    </source>
</reference>
<evidence type="ECO:0000256" key="3">
    <source>
        <dbReference type="ARBA" id="ARBA00023002"/>
    </source>
</evidence>
<feature type="binding site" evidence="5">
    <location>
        <position position="283"/>
    </location>
    <ligand>
        <name>Fe cation</name>
        <dbReference type="ChEBI" id="CHEBI:24875"/>
        <note>catalytic</note>
    </ligand>
</feature>
<reference evidence="6" key="2">
    <citation type="journal article" date="2022" name="Microb. Genom.">
        <title>A chromosome-scale genome assembly of the tomato pathogen Cladosporium fulvum reveals a compartmentalized genome architecture and the presence of a dispensable chromosome.</title>
        <authorList>
            <person name="Zaccaron A.Z."/>
            <person name="Chen L.H."/>
            <person name="Samaras A."/>
            <person name="Stergiopoulos I."/>
        </authorList>
    </citation>
    <scope>NUCLEOTIDE SEQUENCE</scope>
    <source>
        <strain evidence="6">Race5_Kim</strain>
    </source>
</reference>
<feature type="binding site" evidence="5">
    <location>
        <position position="544"/>
    </location>
    <ligand>
        <name>Fe cation</name>
        <dbReference type="ChEBI" id="CHEBI:24875"/>
        <note>catalytic</note>
    </ligand>
</feature>
<protein>
    <submittedName>
        <fullName evidence="6">Lignostilbene-alpha,beta-dioxygenase isozyme I</fullName>
    </submittedName>
</protein>
<evidence type="ECO:0000313" key="6">
    <source>
        <dbReference type="EMBL" id="UJO20367.1"/>
    </source>
</evidence>
<dbReference type="Pfam" id="PF03055">
    <property type="entry name" value="RPE65"/>
    <property type="match status" value="1"/>
</dbReference>
<proteinExistence type="inferred from homology"/>
<dbReference type="KEGG" id="ffu:CLAFUR5_10441"/>
<dbReference type="Proteomes" id="UP000756132">
    <property type="component" value="Chromosome 7"/>
</dbReference>
<evidence type="ECO:0000313" key="7">
    <source>
        <dbReference type="Proteomes" id="UP000756132"/>
    </source>
</evidence>
<dbReference type="OrthoDB" id="407010at2759"/>
<name>A0A9Q8US39_PASFU</name>
<evidence type="ECO:0000256" key="1">
    <source>
        <dbReference type="ARBA" id="ARBA00006787"/>
    </source>
</evidence>
<comment type="cofactor">
    <cofactor evidence="5">
        <name>Fe(2+)</name>
        <dbReference type="ChEBI" id="CHEBI:29033"/>
    </cofactor>
    <text evidence="5">Binds 1 Fe(2+) ion per subunit.</text>
</comment>
<keyword evidence="3" id="KW-0560">Oxidoreductase</keyword>
<comment type="similarity">
    <text evidence="1">Belongs to the carotenoid oxygenase family.</text>
</comment>
<feature type="binding site" evidence="5">
    <location>
        <position position="230"/>
    </location>
    <ligand>
        <name>Fe cation</name>
        <dbReference type="ChEBI" id="CHEBI:24875"/>
        <note>catalytic</note>
    </ligand>
</feature>
<feature type="binding site" evidence="5">
    <location>
        <position position="355"/>
    </location>
    <ligand>
        <name>Fe cation</name>
        <dbReference type="ChEBI" id="CHEBI:24875"/>
        <note>catalytic</note>
    </ligand>
</feature>
<dbReference type="EMBL" id="CP090169">
    <property type="protein sequence ID" value="UJO20367.1"/>
    <property type="molecule type" value="Genomic_DNA"/>
</dbReference>
<dbReference type="GO" id="GO:0016121">
    <property type="term" value="P:carotene catabolic process"/>
    <property type="evidence" value="ECO:0007669"/>
    <property type="project" value="TreeGrafter"/>
</dbReference>
<keyword evidence="4 5" id="KW-0408">Iron</keyword>
<organism evidence="6 7">
    <name type="scientific">Passalora fulva</name>
    <name type="common">Tomato leaf mold</name>
    <name type="synonym">Cladosporium fulvum</name>
    <dbReference type="NCBI Taxonomy" id="5499"/>
    <lineage>
        <taxon>Eukaryota</taxon>
        <taxon>Fungi</taxon>
        <taxon>Dikarya</taxon>
        <taxon>Ascomycota</taxon>
        <taxon>Pezizomycotina</taxon>
        <taxon>Dothideomycetes</taxon>
        <taxon>Dothideomycetidae</taxon>
        <taxon>Mycosphaerellales</taxon>
        <taxon>Mycosphaerellaceae</taxon>
        <taxon>Fulvia</taxon>
    </lineage>
</organism>